<reference evidence="7" key="2">
    <citation type="submission" date="2020-05" db="EMBL/GenBank/DDBJ databases">
        <authorList>
            <person name="Kim H.-S."/>
            <person name="Proctor R.H."/>
            <person name="Brown D.W."/>
        </authorList>
    </citation>
    <scope>NUCLEOTIDE SEQUENCE</scope>
    <source>
        <strain evidence="7">NRRL 22465</strain>
    </source>
</reference>
<sequence length="706" mass="78279">MPAQRTQSSGRRRCPRACSTCKRRKERCDGLEPCGRCVSRSMAAHCTYSIRSPLPILNQGSIDYCEPNRGRRSLQADSLSRPFLQPALGPSRTTQIPQESRLIQYGQGNALYVGNTANLSFLQTIQRLVENKPWAASFVDEPLQHIMVEASLGDRPNWIVELVRQPPQRPSPADAKYFIRWYILATNCVLSLFQESELYDSLSAWLQNGQEALEQDPMSATFFLLFAIGAQTCPEDCDGLAERYFGYGRFLAMSGAIEDPTVSTVRTSVLITIYLLGASQQNAAFMYLGTAVRATHALGINRSDVNMLFDHTEYILRERLWKAIHVLDVFMSASLGRPPSTYETRDTKADVNYSATNDLCAIFETILTHVYSKPIVSTQIVDDISEHHRQWTAKLTGGLAVDDIQPSELIDGEGGKKVPNIGLCHLKEAYYATTMLLARPFLVESVSRNMAQRAAATGLKDKNTSSSACGQVFAHACVDSAIRTADLLHGLMSAGEVPKRLPFVVSSLFHAGLVLGLAHLGDLDGMFPVEKSLGHVQNLLVFFGRHDAAASQIATTMGKLQAVCSSYLEHRTREAMARQSQLTRGLFGSLHMRPQLHTGSSQQPYRQATHGSSQAHKRPFTPRAPLDRQSRIGPGDHTVIPESQMVMNAEDEILELLPDYTFMTDPVLSISPITSMFDNWNYNTPSLSSLDPNCSADPDLYGFWEF</sequence>
<dbReference type="SMART" id="SM00906">
    <property type="entry name" value="Fungal_trans"/>
    <property type="match status" value="1"/>
</dbReference>
<dbReference type="SMART" id="SM00066">
    <property type="entry name" value="GAL4"/>
    <property type="match status" value="1"/>
</dbReference>
<keyword evidence="4" id="KW-0539">Nucleus</keyword>
<dbReference type="GO" id="GO:0005634">
    <property type="term" value="C:nucleus"/>
    <property type="evidence" value="ECO:0007669"/>
    <property type="project" value="TreeGrafter"/>
</dbReference>
<dbReference type="GO" id="GO:0006351">
    <property type="term" value="P:DNA-templated transcription"/>
    <property type="evidence" value="ECO:0007669"/>
    <property type="project" value="InterPro"/>
</dbReference>
<keyword evidence="8" id="KW-1185">Reference proteome</keyword>
<dbReference type="Pfam" id="PF00172">
    <property type="entry name" value="Zn_clus"/>
    <property type="match status" value="1"/>
</dbReference>
<dbReference type="PROSITE" id="PS00463">
    <property type="entry name" value="ZN2_CY6_FUNGAL_1"/>
    <property type="match status" value="1"/>
</dbReference>
<dbReference type="SUPFAM" id="SSF57701">
    <property type="entry name" value="Zn2/Cys6 DNA-binding domain"/>
    <property type="match status" value="1"/>
</dbReference>
<organism evidence="7 8">
    <name type="scientific">Fusarium zealandicum</name>
    <dbReference type="NCBI Taxonomy" id="1053134"/>
    <lineage>
        <taxon>Eukaryota</taxon>
        <taxon>Fungi</taxon>
        <taxon>Dikarya</taxon>
        <taxon>Ascomycota</taxon>
        <taxon>Pezizomycotina</taxon>
        <taxon>Sordariomycetes</taxon>
        <taxon>Hypocreomycetidae</taxon>
        <taxon>Hypocreales</taxon>
        <taxon>Nectriaceae</taxon>
        <taxon>Fusarium</taxon>
        <taxon>Fusarium staphyleae species complex</taxon>
    </lineage>
</organism>
<evidence type="ECO:0000256" key="1">
    <source>
        <dbReference type="ARBA" id="ARBA00022723"/>
    </source>
</evidence>
<evidence type="ECO:0000256" key="3">
    <source>
        <dbReference type="ARBA" id="ARBA00023163"/>
    </source>
</evidence>
<evidence type="ECO:0000313" key="8">
    <source>
        <dbReference type="Proteomes" id="UP000635477"/>
    </source>
</evidence>
<gene>
    <name evidence="7" type="ORF">FZEAL_10063</name>
</gene>
<feature type="domain" description="Zn(2)-C6 fungal-type" evidence="6">
    <location>
        <begin position="17"/>
        <end position="48"/>
    </location>
</feature>
<dbReference type="OrthoDB" id="47007at2759"/>
<proteinExistence type="predicted"/>
<name>A0A8H4U5S9_9HYPO</name>
<feature type="region of interest" description="Disordered" evidence="5">
    <location>
        <begin position="597"/>
        <end position="639"/>
    </location>
</feature>
<evidence type="ECO:0000256" key="2">
    <source>
        <dbReference type="ARBA" id="ARBA00023015"/>
    </source>
</evidence>
<accession>A0A8H4U5S9</accession>
<keyword evidence="3" id="KW-0804">Transcription</keyword>
<dbReference type="Gene3D" id="4.10.240.10">
    <property type="entry name" value="Zn(2)-C6 fungal-type DNA-binding domain"/>
    <property type="match status" value="1"/>
</dbReference>
<feature type="compositionally biased region" description="Polar residues" evidence="5">
    <location>
        <begin position="597"/>
        <end position="614"/>
    </location>
</feature>
<evidence type="ECO:0000259" key="6">
    <source>
        <dbReference type="PROSITE" id="PS50048"/>
    </source>
</evidence>
<dbReference type="PANTHER" id="PTHR47424">
    <property type="entry name" value="REGULATORY PROTEIN GAL4"/>
    <property type="match status" value="1"/>
</dbReference>
<protein>
    <recommendedName>
        <fullName evidence="6">Zn(2)-C6 fungal-type domain-containing protein</fullName>
    </recommendedName>
</protein>
<dbReference type="PANTHER" id="PTHR47424:SF9">
    <property type="entry name" value="TAH-2"/>
    <property type="match status" value="1"/>
</dbReference>
<dbReference type="CDD" id="cd00067">
    <property type="entry name" value="GAL4"/>
    <property type="match status" value="1"/>
</dbReference>
<dbReference type="InterPro" id="IPR051127">
    <property type="entry name" value="Fungal_SecMet_Regulators"/>
</dbReference>
<dbReference type="EMBL" id="JABEYC010001029">
    <property type="protein sequence ID" value="KAF4970371.1"/>
    <property type="molecule type" value="Genomic_DNA"/>
</dbReference>
<reference evidence="7" key="1">
    <citation type="journal article" date="2020" name="BMC Genomics">
        <title>Correction to: Identification and distribution of gene clusters required for synthesis of sphingolipid metabolism inhibitors in diverse species of the filamentous fungus Fusarium.</title>
        <authorList>
            <person name="Kim H.S."/>
            <person name="Lohmar J.M."/>
            <person name="Busman M."/>
            <person name="Brown D.W."/>
            <person name="Naumann T.A."/>
            <person name="Divon H.H."/>
            <person name="Lysoe E."/>
            <person name="Uhlig S."/>
            <person name="Proctor R.H."/>
        </authorList>
    </citation>
    <scope>NUCLEOTIDE SEQUENCE</scope>
    <source>
        <strain evidence="7">NRRL 22465</strain>
    </source>
</reference>
<dbReference type="InterPro" id="IPR001138">
    <property type="entry name" value="Zn2Cys6_DnaBD"/>
</dbReference>
<dbReference type="GO" id="GO:0000981">
    <property type="term" value="F:DNA-binding transcription factor activity, RNA polymerase II-specific"/>
    <property type="evidence" value="ECO:0007669"/>
    <property type="project" value="InterPro"/>
</dbReference>
<dbReference type="PROSITE" id="PS50048">
    <property type="entry name" value="ZN2_CY6_FUNGAL_2"/>
    <property type="match status" value="1"/>
</dbReference>
<dbReference type="InterPro" id="IPR007219">
    <property type="entry name" value="XnlR_reg_dom"/>
</dbReference>
<evidence type="ECO:0000256" key="5">
    <source>
        <dbReference type="SAM" id="MobiDB-lite"/>
    </source>
</evidence>
<evidence type="ECO:0000256" key="4">
    <source>
        <dbReference type="ARBA" id="ARBA00023242"/>
    </source>
</evidence>
<dbReference type="Pfam" id="PF04082">
    <property type="entry name" value="Fungal_trans"/>
    <property type="match status" value="1"/>
</dbReference>
<evidence type="ECO:0000313" key="7">
    <source>
        <dbReference type="EMBL" id="KAF4970371.1"/>
    </source>
</evidence>
<dbReference type="GO" id="GO:0000978">
    <property type="term" value="F:RNA polymerase II cis-regulatory region sequence-specific DNA binding"/>
    <property type="evidence" value="ECO:0007669"/>
    <property type="project" value="TreeGrafter"/>
</dbReference>
<keyword evidence="2" id="KW-0805">Transcription regulation</keyword>
<dbReference type="GO" id="GO:0000435">
    <property type="term" value="P:positive regulation of transcription from RNA polymerase II promoter by galactose"/>
    <property type="evidence" value="ECO:0007669"/>
    <property type="project" value="TreeGrafter"/>
</dbReference>
<dbReference type="Proteomes" id="UP000635477">
    <property type="component" value="Unassembled WGS sequence"/>
</dbReference>
<dbReference type="InterPro" id="IPR036864">
    <property type="entry name" value="Zn2-C6_fun-type_DNA-bd_sf"/>
</dbReference>
<dbReference type="GO" id="GO:0008270">
    <property type="term" value="F:zinc ion binding"/>
    <property type="evidence" value="ECO:0007669"/>
    <property type="project" value="InterPro"/>
</dbReference>
<dbReference type="AlphaFoldDB" id="A0A8H4U5S9"/>
<dbReference type="CDD" id="cd12148">
    <property type="entry name" value="fungal_TF_MHR"/>
    <property type="match status" value="1"/>
</dbReference>
<comment type="caution">
    <text evidence="7">The sequence shown here is derived from an EMBL/GenBank/DDBJ whole genome shotgun (WGS) entry which is preliminary data.</text>
</comment>
<keyword evidence="1" id="KW-0479">Metal-binding</keyword>